<dbReference type="GO" id="GO:0006334">
    <property type="term" value="P:nucleosome assembly"/>
    <property type="evidence" value="ECO:0007669"/>
    <property type="project" value="InterPro"/>
</dbReference>
<dbReference type="AlphaFoldDB" id="A0A8J6G0C6"/>
<dbReference type="InterPro" id="IPR002164">
    <property type="entry name" value="NAP_family"/>
</dbReference>
<sequence>MNESRNEGLHIVAENPTRRGGPFDLEAKPAEGDAAVFTVFTRQELWFLAGVGKRFQRRGVGEDLQELGLGADGNLSRDVASRRLGCYIWSSYKMADIDNLPKVVKRRVNALKNLQVKCAQIEAKFYEEVHDLERKYAVLYQPLFDKRFEIINAIYEPTEEECEWKADEEEEVSEELKEKVKIEDEKKDEEKEDPKGIPEFWLTVFKNVDLLSDMVQEHDEPILKHLKDIKVKFSDAGQPMSFILEFHFEPNEYFTNEVLTKTYRMRSEPDDSDPFSFDGPEIMGCTGCQIDWKKGKNVTLKTIKKKQKHKGRGTVRTVTKTVSNDSFFNFFTPPEVPENGDLDDDSEAILAADFEIGHFLRERIIPRSVLYFTGEAIEDDDDDYDEEGEEADEGYQLFEEVKSCSKLFQPPGRQKVSLQPSLGAPEAADQFCIPRAHKSQGENHLASRDHGPKWLW</sequence>
<evidence type="ECO:0000256" key="3">
    <source>
        <dbReference type="ARBA" id="ARBA00023242"/>
    </source>
</evidence>
<dbReference type="Gene3D" id="3.30.1120.90">
    <property type="entry name" value="Nucleosome assembly protein"/>
    <property type="match status" value="1"/>
</dbReference>
<evidence type="ECO:0000256" key="2">
    <source>
        <dbReference type="ARBA" id="ARBA00009947"/>
    </source>
</evidence>
<dbReference type="PANTHER" id="PTHR11875">
    <property type="entry name" value="TESTIS-SPECIFIC Y-ENCODED PROTEIN"/>
    <property type="match status" value="1"/>
</dbReference>
<dbReference type="InterPro" id="IPR037231">
    <property type="entry name" value="NAP-like_sf"/>
</dbReference>
<comment type="similarity">
    <text evidence="2 4">Belongs to the nucleosome assembly protein (NAP) family.</text>
</comment>
<evidence type="ECO:0000313" key="6">
    <source>
        <dbReference type="EMBL" id="KAH0501934.1"/>
    </source>
</evidence>
<name>A0A8J6G0C6_MICOH</name>
<keyword evidence="3" id="KW-0539">Nucleus</keyword>
<dbReference type="SUPFAM" id="SSF143113">
    <property type="entry name" value="NAP-like"/>
    <property type="match status" value="1"/>
</dbReference>
<protein>
    <submittedName>
        <fullName evidence="6">Nucleosome assembly protein 1-like 1</fullName>
    </submittedName>
</protein>
<dbReference type="EMBL" id="JAATJU010026293">
    <property type="protein sequence ID" value="KAH0501934.1"/>
    <property type="molecule type" value="Genomic_DNA"/>
</dbReference>
<dbReference type="Pfam" id="PF00956">
    <property type="entry name" value="NAP"/>
    <property type="match status" value="1"/>
</dbReference>
<dbReference type="FunFam" id="1.20.5.1500:FF:000001">
    <property type="entry name" value="Nucleosome assembly protein 1-like 1"/>
    <property type="match status" value="1"/>
</dbReference>
<gene>
    <name evidence="6" type="ORF">LTLLF_193930</name>
</gene>
<comment type="caution">
    <text evidence="6">The sequence shown here is derived from an EMBL/GenBank/DDBJ whole genome shotgun (WGS) entry which is preliminary data.</text>
</comment>
<organism evidence="6 7">
    <name type="scientific">Microtus ochrogaster</name>
    <name type="common">Prairie vole</name>
    <dbReference type="NCBI Taxonomy" id="79684"/>
    <lineage>
        <taxon>Eukaryota</taxon>
        <taxon>Metazoa</taxon>
        <taxon>Chordata</taxon>
        <taxon>Craniata</taxon>
        <taxon>Vertebrata</taxon>
        <taxon>Euteleostomi</taxon>
        <taxon>Mammalia</taxon>
        <taxon>Eutheria</taxon>
        <taxon>Euarchontoglires</taxon>
        <taxon>Glires</taxon>
        <taxon>Rodentia</taxon>
        <taxon>Myomorpha</taxon>
        <taxon>Muroidea</taxon>
        <taxon>Cricetidae</taxon>
        <taxon>Arvicolinae</taxon>
        <taxon>Microtus</taxon>
    </lineage>
</organism>
<evidence type="ECO:0000313" key="7">
    <source>
        <dbReference type="Proteomes" id="UP000710432"/>
    </source>
</evidence>
<accession>A0A8J6G0C6</accession>
<keyword evidence="5" id="KW-0175">Coiled coil</keyword>
<evidence type="ECO:0000256" key="5">
    <source>
        <dbReference type="SAM" id="Coils"/>
    </source>
</evidence>
<dbReference type="Gene3D" id="1.20.5.1500">
    <property type="match status" value="1"/>
</dbReference>
<dbReference type="FunFam" id="3.30.1120.90:FF:000001">
    <property type="entry name" value="Nucleosome assembly protein 1-like 1"/>
    <property type="match status" value="1"/>
</dbReference>
<evidence type="ECO:0000256" key="1">
    <source>
        <dbReference type="ARBA" id="ARBA00004123"/>
    </source>
</evidence>
<dbReference type="Proteomes" id="UP000710432">
    <property type="component" value="Unassembled WGS sequence"/>
</dbReference>
<evidence type="ECO:0000256" key="4">
    <source>
        <dbReference type="RuleBase" id="RU003876"/>
    </source>
</evidence>
<dbReference type="GO" id="GO:0005634">
    <property type="term" value="C:nucleus"/>
    <property type="evidence" value="ECO:0007669"/>
    <property type="project" value="UniProtKB-SubCell"/>
</dbReference>
<comment type="subcellular location">
    <subcellularLocation>
        <location evidence="1">Nucleus</location>
    </subcellularLocation>
</comment>
<reference evidence="6" key="1">
    <citation type="submission" date="2020-03" db="EMBL/GenBank/DDBJ databases">
        <title>Studies in the Genomics of Life Span.</title>
        <authorList>
            <person name="Glass D."/>
        </authorList>
    </citation>
    <scope>NUCLEOTIDE SEQUENCE</scope>
    <source>
        <strain evidence="6">LTLLF</strain>
        <tissue evidence="6">Muscle</tissue>
    </source>
</reference>
<feature type="coiled-coil region" evidence="5">
    <location>
        <begin position="159"/>
        <end position="193"/>
    </location>
</feature>
<proteinExistence type="inferred from homology"/>